<dbReference type="Proteomes" id="UP000694906">
    <property type="component" value="Unplaced"/>
</dbReference>
<organism evidence="2 3">
    <name type="scientific">Heterocephalus glaber</name>
    <name type="common">Naked mole rat</name>
    <dbReference type="NCBI Taxonomy" id="10181"/>
    <lineage>
        <taxon>Eukaryota</taxon>
        <taxon>Metazoa</taxon>
        <taxon>Chordata</taxon>
        <taxon>Craniata</taxon>
        <taxon>Vertebrata</taxon>
        <taxon>Euteleostomi</taxon>
        <taxon>Mammalia</taxon>
        <taxon>Eutheria</taxon>
        <taxon>Euarchontoglires</taxon>
        <taxon>Glires</taxon>
        <taxon>Rodentia</taxon>
        <taxon>Hystricomorpha</taxon>
        <taxon>Bathyergidae</taxon>
        <taxon>Heterocephalus</taxon>
    </lineage>
</organism>
<evidence type="ECO:0000256" key="1">
    <source>
        <dbReference type="SAM" id="MobiDB-lite"/>
    </source>
</evidence>
<protein>
    <submittedName>
        <fullName evidence="3">Uncharacterized protein LOC110346018</fullName>
    </submittedName>
</protein>
<dbReference type="AlphaFoldDB" id="A0AAX6RWX8"/>
<feature type="region of interest" description="Disordered" evidence="1">
    <location>
        <begin position="109"/>
        <end position="155"/>
    </location>
</feature>
<feature type="region of interest" description="Disordered" evidence="1">
    <location>
        <begin position="1"/>
        <end position="48"/>
    </location>
</feature>
<gene>
    <name evidence="3" type="primary">LOC110346018</name>
</gene>
<evidence type="ECO:0000313" key="3">
    <source>
        <dbReference type="RefSeq" id="XP_021101236.1"/>
    </source>
</evidence>
<feature type="compositionally biased region" description="Low complexity" evidence="1">
    <location>
        <begin position="30"/>
        <end position="44"/>
    </location>
</feature>
<dbReference type="RefSeq" id="XP_021101236.1">
    <property type="nucleotide sequence ID" value="XM_021245577.1"/>
</dbReference>
<dbReference type="GeneID" id="110346018"/>
<keyword evidence="2" id="KW-1185">Reference proteome</keyword>
<proteinExistence type="predicted"/>
<evidence type="ECO:0000313" key="2">
    <source>
        <dbReference type="Proteomes" id="UP000694906"/>
    </source>
</evidence>
<accession>A0AAX6RWX8</accession>
<feature type="compositionally biased region" description="Basic and acidic residues" evidence="1">
    <location>
        <begin position="109"/>
        <end position="118"/>
    </location>
</feature>
<reference evidence="3" key="1">
    <citation type="submission" date="2025-08" db="UniProtKB">
        <authorList>
            <consortium name="RefSeq"/>
        </authorList>
    </citation>
    <scope>IDENTIFICATION</scope>
</reference>
<name>A0AAX6RWX8_HETGA</name>
<sequence>MSRGPRIHAQPSPTAGAHSRQLPAPPRGIPSARVRPSAPAALRPGACSGGAPAFPHRDCLRAVRSGPLLAVMERPISRFLLQGRPGRSPCLPIRTRSRQPRLIVARLGRERSPEEPGQAHHLPPLPSCPRGSQEEELGRLSRAPQPLASGDPTCLHALPLLGSPRSPRPAADHIRGLARARPVLLRCARATPPTALRSGQRPALPARLLVFSRLGTRCPARVGIPDPHGLRFES</sequence>